<dbReference type="STRING" id="6526.A0A2C9M518"/>
<evidence type="ECO:0000313" key="8">
    <source>
        <dbReference type="Proteomes" id="UP001165740"/>
    </source>
</evidence>
<reference evidence="9 10" key="2">
    <citation type="submission" date="2025-04" db="UniProtKB">
        <authorList>
            <consortium name="RefSeq"/>
        </authorList>
    </citation>
    <scope>IDENTIFICATION</scope>
</reference>
<evidence type="ECO:0000313" key="9">
    <source>
        <dbReference type="RefSeq" id="XP_055867478.1"/>
    </source>
</evidence>
<dbReference type="PANTHER" id="PTHR19282">
    <property type="entry name" value="TETRASPANIN"/>
    <property type="match status" value="1"/>
</dbReference>
<dbReference type="Pfam" id="PF00335">
    <property type="entry name" value="Tetraspanin"/>
    <property type="match status" value="1"/>
</dbReference>
<evidence type="ECO:0000256" key="3">
    <source>
        <dbReference type="ARBA" id="ARBA00022989"/>
    </source>
</evidence>
<dbReference type="Proteomes" id="UP001165740">
    <property type="component" value="Chromosome 14"/>
</dbReference>
<dbReference type="SUPFAM" id="SSF48652">
    <property type="entry name" value="Tetraspanin"/>
    <property type="match status" value="1"/>
</dbReference>
<keyword evidence="4 5" id="KW-0472">Membrane</keyword>
<evidence type="ECO:0000256" key="4">
    <source>
        <dbReference type="ARBA" id="ARBA00023136"/>
    </source>
</evidence>
<dbReference type="PANTHER" id="PTHR19282:SF560">
    <property type="entry name" value="BRCT DOMAIN-CONTAINING PROTEIN"/>
    <property type="match status" value="1"/>
</dbReference>
<dbReference type="VEuPathDB" id="VectorBase:BGLB038617"/>
<evidence type="ECO:0000313" key="10">
    <source>
        <dbReference type="RefSeq" id="XP_055867479.1"/>
    </source>
</evidence>
<organism evidence="6 7">
    <name type="scientific">Biomphalaria glabrata</name>
    <name type="common">Bloodfluke planorb</name>
    <name type="synonym">Freshwater snail</name>
    <dbReference type="NCBI Taxonomy" id="6526"/>
    <lineage>
        <taxon>Eukaryota</taxon>
        <taxon>Metazoa</taxon>
        <taxon>Spiralia</taxon>
        <taxon>Lophotrochozoa</taxon>
        <taxon>Mollusca</taxon>
        <taxon>Gastropoda</taxon>
        <taxon>Heterobranchia</taxon>
        <taxon>Euthyneura</taxon>
        <taxon>Panpulmonata</taxon>
        <taxon>Hygrophila</taxon>
        <taxon>Lymnaeoidea</taxon>
        <taxon>Planorbidae</taxon>
        <taxon>Biomphalaria</taxon>
    </lineage>
</organism>
<dbReference type="InterPro" id="IPR018499">
    <property type="entry name" value="Tetraspanin/Peripherin"/>
</dbReference>
<protein>
    <submittedName>
        <fullName evidence="9 10">Uncharacterized protein LOC106055214 isoform X1</fullName>
    </submittedName>
</protein>
<dbReference type="EnsemblMetazoa" id="BGLB038617-RB">
    <property type="protein sequence ID" value="BGLB038617-PB"/>
    <property type="gene ID" value="BGLB038617"/>
</dbReference>
<keyword evidence="2 5" id="KW-0812">Transmembrane</keyword>
<proteinExistence type="predicted"/>
<dbReference type="AlphaFoldDB" id="A0A2C9M518"/>
<feature type="transmembrane region" description="Helical" evidence="5">
    <location>
        <begin position="83"/>
        <end position="103"/>
    </location>
</feature>
<dbReference type="RefSeq" id="XP_055867478.1">
    <property type="nucleotide sequence ID" value="XM_056011503.1"/>
</dbReference>
<gene>
    <name evidence="6" type="primary">106055214</name>
    <name evidence="9 10 11" type="synonym">LOC106055214</name>
</gene>
<evidence type="ECO:0000256" key="5">
    <source>
        <dbReference type="SAM" id="Phobius"/>
    </source>
</evidence>
<evidence type="ECO:0000256" key="1">
    <source>
        <dbReference type="ARBA" id="ARBA00004141"/>
    </source>
</evidence>
<evidence type="ECO:0000313" key="6">
    <source>
        <dbReference type="EnsemblMetazoa" id="BGLB038617-PB"/>
    </source>
</evidence>
<dbReference type="GO" id="GO:0016020">
    <property type="term" value="C:membrane"/>
    <property type="evidence" value="ECO:0007669"/>
    <property type="project" value="UniProtKB-SubCell"/>
</dbReference>
<comment type="subcellular location">
    <subcellularLocation>
        <location evidence="1">Membrane</location>
        <topology evidence="1">Multi-pass membrane protein</topology>
    </subcellularLocation>
</comment>
<evidence type="ECO:0000256" key="2">
    <source>
        <dbReference type="ARBA" id="ARBA00022692"/>
    </source>
</evidence>
<dbReference type="OrthoDB" id="6279736at2759"/>
<dbReference type="Proteomes" id="UP000076420">
    <property type="component" value="Unassembled WGS sequence"/>
</dbReference>
<evidence type="ECO:0000313" key="11">
    <source>
        <dbReference type="RefSeq" id="XP_055867480.1"/>
    </source>
</evidence>
<reference evidence="6" key="1">
    <citation type="submission" date="2020-05" db="UniProtKB">
        <authorList>
            <consortium name="EnsemblMetazoa"/>
        </authorList>
    </citation>
    <scope>IDENTIFICATION</scope>
    <source>
        <strain evidence="6">BB02</strain>
    </source>
</reference>
<keyword evidence="3 5" id="KW-1133">Transmembrane helix</keyword>
<feature type="transmembrane region" description="Helical" evidence="5">
    <location>
        <begin position="109"/>
        <end position="128"/>
    </location>
</feature>
<dbReference type="InterPro" id="IPR008952">
    <property type="entry name" value="Tetraspanin_EC2_sf"/>
</dbReference>
<sequence length="345" mass="38797">MPHFDHVLAVTMVISCIWGIVVLSLGLYMRFNFGQMVSAQLEGIEKFDLRSCKNSASQSVCPVTSMVPNNFNLGNWVKVITNYVVLTGSLVTVYSIIGTIGALKHNVPMITMFLLISLVATGFQFYLVQVATSEENGIHQTAKSQLKNTLNHDYRIEGPHDIVKVMNTIHILMDCCGIDSVRDFKNLTFLEKDPNSKAHHFRYFATPPSCCKQRFYFCTSCPRATYDNLLDCAVKGPVAIENINTRGCYSVMYEHVKNTSGLITLSLLLFIIVWEMLQMMLGILEIFVPSMTEEPPPPPPPTPKIMIEPPKVDFGKPVFQTFVPYARPSSVQQVDLDKIKSTEIW</sequence>
<name>A0A2C9M518_BIOGL</name>
<feature type="transmembrane region" description="Helical" evidence="5">
    <location>
        <begin position="6"/>
        <end position="28"/>
    </location>
</feature>
<dbReference type="RefSeq" id="XP_055867479.1">
    <property type="nucleotide sequence ID" value="XM_056011504.1"/>
</dbReference>
<accession>A0A2C9M518</accession>
<dbReference type="Gene3D" id="1.10.1450.10">
    <property type="entry name" value="Tetraspanin"/>
    <property type="match status" value="1"/>
</dbReference>
<dbReference type="KEGG" id="bgt:106055214"/>
<dbReference type="VEuPathDB" id="VectorBase:BGLAX_033058"/>
<keyword evidence="8" id="KW-1185">Reference proteome</keyword>
<dbReference type="RefSeq" id="XP_055867480.1">
    <property type="nucleotide sequence ID" value="XM_056011505.1"/>
</dbReference>
<feature type="transmembrane region" description="Helical" evidence="5">
    <location>
        <begin position="262"/>
        <end position="288"/>
    </location>
</feature>
<evidence type="ECO:0000313" key="7">
    <source>
        <dbReference type="Proteomes" id="UP000076420"/>
    </source>
</evidence>